<accession>A0A158CGA6</accession>
<dbReference type="AlphaFoldDB" id="A0A158CGA6"/>
<dbReference type="Proteomes" id="UP000054911">
    <property type="component" value="Unassembled WGS sequence"/>
</dbReference>
<dbReference type="RefSeq" id="WP_061177552.1">
    <property type="nucleotide sequence ID" value="NZ_FCOE02000020.1"/>
</dbReference>
<dbReference type="EMBL" id="FCOE02000020">
    <property type="protein sequence ID" value="SAK81332.1"/>
    <property type="molecule type" value="Genomic_DNA"/>
</dbReference>
<dbReference type="NCBIfam" id="TIGR04325">
    <property type="entry name" value="MTase_LIC12133"/>
    <property type="match status" value="1"/>
</dbReference>
<evidence type="ECO:0008006" key="3">
    <source>
        <dbReference type="Google" id="ProtNLM"/>
    </source>
</evidence>
<dbReference type="InterPro" id="IPR027612">
    <property type="entry name" value="Put_MTase_LIC12133"/>
</dbReference>
<evidence type="ECO:0000313" key="1">
    <source>
        <dbReference type="EMBL" id="SAK81332.1"/>
    </source>
</evidence>
<dbReference type="SUPFAM" id="SSF53335">
    <property type="entry name" value="S-adenosyl-L-methionine-dependent methyltransferases"/>
    <property type="match status" value="1"/>
</dbReference>
<dbReference type="InterPro" id="IPR029063">
    <property type="entry name" value="SAM-dependent_MTases_sf"/>
</dbReference>
<reference evidence="1" key="1">
    <citation type="submission" date="2016-01" db="EMBL/GenBank/DDBJ databases">
        <authorList>
            <person name="Peeters C."/>
        </authorList>
    </citation>
    <scope>NUCLEOTIDE SEQUENCE [LARGE SCALE GENOMIC DNA]</scope>
    <source>
        <strain evidence="1">LMG 29323</strain>
    </source>
</reference>
<keyword evidence="2" id="KW-1185">Reference proteome</keyword>
<sequence>MLTPASFLAPIARRLGFNAEFNGSYGSWSDALAAAGGYDAPQILEKVHSSALRVKRGEAAFERDSVCFMQEEFRWPLLSCLLYMANARQTGLHVVDFGGSLGSLYFQHRKFLNKASGMMWSIVEQAEYVRVGRADFEDDTLKFFATLDNASARSGIDVTLYSGSLQYLEDPFAELQRAAALSAFVIVDRTPFIEAQQDRIAIQHARNSMYDGTYPHRFFSRQRFERFMMELGFTMFCEWDGFDKTDADCRYQGVAYQGPVRR</sequence>
<comment type="caution">
    <text evidence="1">The sequence shown here is derived from an EMBL/GenBank/DDBJ whole genome shotgun (WGS) entry which is preliminary data.</text>
</comment>
<organism evidence="1 2">
    <name type="scientific">Caballeronia pedi</name>
    <dbReference type="NCBI Taxonomy" id="1777141"/>
    <lineage>
        <taxon>Bacteria</taxon>
        <taxon>Pseudomonadati</taxon>
        <taxon>Pseudomonadota</taxon>
        <taxon>Betaproteobacteria</taxon>
        <taxon>Burkholderiales</taxon>
        <taxon>Burkholderiaceae</taxon>
        <taxon>Caballeronia</taxon>
    </lineage>
</organism>
<dbReference type="STRING" id="1777141.AWB80_05197"/>
<gene>
    <name evidence="1" type="ORF">AWB80_05197</name>
</gene>
<dbReference type="OrthoDB" id="118271at2"/>
<protein>
    <recommendedName>
        <fullName evidence="3">Methyltransferase, TIGR04325 family</fullName>
    </recommendedName>
</protein>
<evidence type="ECO:0000313" key="2">
    <source>
        <dbReference type="Proteomes" id="UP000054911"/>
    </source>
</evidence>
<name>A0A158CGA6_9BURK</name>
<proteinExistence type="predicted"/>